<dbReference type="OrthoDB" id="9810449at2"/>
<feature type="binding site" evidence="4">
    <location>
        <position position="28"/>
    </location>
    <ligand>
        <name>Mg(2+)</name>
        <dbReference type="ChEBI" id="CHEBI:18420"/>
    </ligand>
</feature>
<keyword evidence="4" id="KW-0479">Metal-binding</keyword>
<feature type="active site" description="Nucleophile" evidence="2">
    <location>
        <position position="28"/>
    </location>
</feature>
<dbReference type="STRING" id="1586267.GCA_001418685_01405"/>
<sequence length="287" mass="31694">MNNYITNIKSVPSALLYKVKKLKHVALDMDGTIYNGSTLFPYTVSFLNQLKRLGISYSFLTNNPSKSISDYLEKLEGLGIEATEEEMYSSAVATIDYLKTKHPEVKKLFILGTSSMIKQFNKAGYISTEDSAQDEPDALIVAFDMTLCYERLCRAAWWAKQGKIYIATNPDKVCPTDKPVVLVDCASICSSIETATGRKPDVVLGKPQKEMLDGILSAKNLKPDEVAMVGDRIYTDMMMAHNAGAFGVLVLTGEATLEDAEKANPELDIVLPSIEVLGNLIEYSHLR</sequence>
<dbReference type="AlphaFoldDB" id="A0A0X3AQA5"/>
<proteinExistence type="inferred from homology"/>
<dbReference type="SUPFAM" id="SSF56784">
    <property type="entry name" value="HAD-like"/>
    <property type="match status" value="1"/>
</dbReference>
<reference evidence="5 6" key="1">
    <citation type="submission" date="2016-01" db="EMBL/GenBank/DDBJ databases">
        <authorList>
            <person name="McClelland M."/>
            <person name="Jain A."/>
            <person name="Saraogi P."/>
            <person name="Mendelson R."/>
            <person name="Westerman R."/>
            <person name="SanMiguel P."/>
            <person name="Csonka L."/>
        </authorList>
    </citation>
    <scope>NUCLEOTIDE SEQUENCE [LARGE SCALE GENOMIC DNA]</scope>
    <source>
        <strain evidence="5 6">R-53146</strain>
    </source>
</reference>
<evidence type="ECO:0000256" key="2">
    <source>
        <dbReference type="PIRSR" id="PIRSR000915-1"/>
    </source>
</evidence>
<dbReference type="Proteomes" id="UP000182761">
    <property type="component" value="Unassembled WGS sequence"/>
</dbReference>
<feature type="binding site" evidence="4">
    <location>
        <position position="231"/>
    </location>
    <ligand>
        <name>Mg(2+)</name>
        <dbReference type="ChEBI" id="CHEBI:18420"/>
    </ligand>
</feature>
<keyword evidence="4" id="KW-0460">Magnesium</keyword>
<comment type="similarity">
    <text evidence="1">Belongs to the HAD-like hydrolase superfamily.</text>
</comment>
<keyword evidence="6" id="KW-1185">Reference proteome</keyword>
<dbReference type="PANTHER" id="PTHR19288">
    <property type="entry name" value="4-NITROPHENYLPHOSPHATASE-RELATED"/>
    <property type="match status" value="1"/>
</dbReference>
<dbReference type="Pfam" id="PF13344">
    <property type="entry name" value="Hydrolase_6"/>
    <property type="match status" value="1"/>
</dbReference>
<comment type="cofactor">
    <cofactor evidence="4">
        <name>Mg(2+)</name>
        <dbReference type="ChEBI" id="CHEBI:18420"/>
    </cofactor>
    <text evidence="4">Divalent metal ions. Mg(2+) is the most effective.</text>
</comment>
<feature type="binding site" evidence="4">
    <location>
        <position position="30"/>
    </location>
    <ligand>
        <name>Mg(2+)</name>
        <dbReference type="ChEBI" id="CHEBI:18420"/>
    </ligand>
</feature>
<evidence type="ECO:0000256" key="3">
    <source>
        <dbReference type="PIRSR" id="PIRSR000915-2"/>
    </source>
</evidence>
<dbReference type="GO" id="GO:0005737">
    <property type="term" value="C:cytoplasm"/>
    <property type="evidence" value="ECO:0007669"/>
    <property type="project" value="TreeGrafter"/>
</dbReference>
<protein>
    <submittedName>
        <fullName evidence="5">NagD protein</fullName>
    </submittedName>
</protein>
<name>A0A0X3AQA5_9FLAO</name>
<dbReference type="InterPro" id="IPR023214">
    <property type="entry name" value="HAD_sf"/>
</dbReference>
<dbReference type="InterPro" id="IPR006357">
    <property type="entry name" value="HAD-SF_hydro_IIA"/>
</dbReference>
<evidence type="ECO:0000313" key="5">
    <source>
        <dbReference type="EMBL" id="CVK16544.1"/>
    </source>
</evidence>
<dbReference type="EMBL" id="FCOR01000008">
    <property type="protein sequence ID" value="CVK16544.1"/>
    <property type="molecule type" value="Genomic_DNA"/>
</dbReference>
<feature type="active site" description="Proton donor" evidence="2">
    <location>
        <position position="30"/>
    </location>
</feature>
<dbReference type="Pfam" id="PF13242">
    <property type="entry name" value="Hydrolase_like"/>
    <property type="match status" value="1"/>
</dbReference>
<accession>A0A0X3AQA5</accession>
<dbReference type="Gene3D" id="3.40.50.1000">
    <property type="entry name" value="HAD superfamily/HAD-like"/>
    <property type="match status" value="2"/>
</dbReference>
<evidence type="ECO:0000256" key="4">
    <source>
        <dbReference type="PIRSR" id="PIRSR000915-3"/>
    </source>
</evidence>
<dbReference type="PANTHER" id="PTHR19288:SF46">
    <property type="entry name" value="HALOACID DEHALOGENASE-LIKE HYDROLASE DOMAIN-CONTAINING PROTEIN 2"/>
    <property type="match status" value="1"/>
</dbReference>
<dbReference type="GO" id="GO:0016791">
    <property type="term" value="F:phosphatase activity"/>
    <property type="evidence" value="ECO:0007669"/>
    <property type="project" value="TreeGrafter"/>
</dbReference>
<dbReference type="RefSeq" id="WP_055425734.1">
    <property type="nucleotide sequence ID" value="NZ_FCOR01000008.1"/>
</dbReference>
<organism evidence="5 6">
    <name type="scientific">Apibacter mensalis</name>
    <dbReference type="NCBI Taxonomy" id="1586267"/>
    <lineage>
        <taxon>Bacteria</taxon>
        <taxon>Pseudomonadati</taxon>
        <taxon>Bacteroidota</taxon>
        <taxon>Flavobacteriia</taxon>
        <taxon>Flavobacteriales</taxon>
        <taxon>Weeksellaceae</taxon>
        <taxon>Apibacter</taxon>
    </lineage>
</organism>
<gene>
    <name evidence="5" type="ORF">Ga0061079_10844</name>
</gene>
<dbReference type="NCBIfam" id="TIGR01460">
    <property type="entry name" value="HAD-SF-IIA"/>
    <property type="match status" value="1"/>
</dbReference>
<dbReference type="PIRSF" id="PIRSF000915">
    <property type="entry name" value="PGP-type_phosphatase"/>
    <property type="match status" value="1"/>
</dbReference>
<evidence type="ECO:0000313" key="6">
    <source>
        <dbReference type="Proteomes" id="UP000182761"/>
    </source>
</evidence>
<dbReference type="GO" id="GO:0046872">
    <property type="term" value="F:metal ion binding"/>
    <property type="evidence" value="ECO:0007669"/>
    <property type="project" value="UniProtKB-KW"/>
</dbReference>
<feature type="binding site" evidence="3">
    <location>
        <position position="206"/>
    </location>
    <ligand>
        <name>substrate</name>
    </ligand>
</feature>
<dbReference type="InterPro" id="IPR036412">
    <property type="entry name" value="HAD-like_sf"/>
</dbReference>
<evidence type="ECO:0000256" key="1">
    <source>
        <dbReference type="PIRNR" id="PIRNR000915"/>
    </source>
</evidence>